<reference evidence="2 3" key="1">
    <citation type="submission" date="2019-07" db="EMBL/GenBank/DDBJ databases">
        <authorList>
            <person name="Jastrzebski P J."/>
            <person name="Paukszto L."/>
            <person name="Jastrzebski P J."/>
        </authorList>
    </citation>
    <scope>NUCLEOTIDE SEQUENCE [LARGE SCALE GENOMIC DNA]</scope>
    <source>
        <strain evidence="2 3">WMS-il1</strain>
    </source>
</reference>
<dbReference type="Proteomes" id="UP000321570">
    <property type="component" value="Unassembled WGS sequence"/>
</dbReference>
<evidence type="ECO:0000313" key="2">
    <source>
        <dbReference type="EMBL" id="VUZ53549.1"/>
    </source>
</evidence>
<evidence type="ECO:0000313" key="3">
    <source>
        <dbReference type="Proteomes" id="UP000321570"/>
    </source>
</evidence>
<protein>
    <submittedName>
        <fullName evidence="2">Uncharacterized protein</fullName>
    </submittedName>
</protein>
<evidence type="ECO:0000256" key="1">
    <source>
        <dbReference type="SAM" id="MobiDB-lite"/>
    </source>
</evidence>
<keyword evidence="3" id="KW-1185">Reference proteome</keyword>
<dbReference type="EMBL" id="CABIJS010000555">
    <property type="protein sequence ID" value="VUZ53549.1"/>
    <property type="molecule type" value="Genomic_DNA"/>
</dbReference>
<proteinExistence type="predicted"/>
<organism evidence="2 3">
    <name type="scientific">Hymenolepis diminuta</name>
    <name type="common">Rat tapeworm</name>
    <dbReference type="NCBI Taxonomy" id="6216"/>
    <lineage>
        <taxon>Eukaryota</taxon>
        <taxon>Metazoa</taxon>
        <taxon>Spiralia</taxon>
        <taxon>Lophotrochozoa</taxon>
        <taxon>Platyhelminthes</taxon>
        <taxon>Cestoda</taxon>
        <taxon>Eucestoda</taxon>
        <taxon>Cyclophyllidea</taxon>
        <taxon>Hymenolepididae</taxon>
        <taxon>Hymenolepis</taxon>
    </lineage>
</organism>
<feature type="region of interest" description="Disordered" evidence="1">
    <location>
        <begin position="1"/>
        <end position="21"/>
    </location>
</feature>
<gene>
    <name evidence="2" type="ORF">WMSIL1_LOCUS11722</name>
</gene>
<accession>A0A564Z2N4</accession>
<sequence length="101" mass="11130">MSPDISNLSITTGSPYSVKTSQSPVVSISPKLPPTATFIEAAYDDVKLHSSIGDSVKLMNLTHFMENHSSTTCLRDCHIEQQLVPTSCLLDHQINQIFQLK</sequence>
<name>A0A564Z2N4_HYMDI</name>
<dbReference type="AlphaFoldDB" id="A0A564Z2N4"/>